<name>A0A8T3C4R7_DENNO</name>
<organism evidence="1 2">
    <name type="scientific">Dendrobium nobile</name>
    <name type="common">Orchid</name>
    <dbReference type="NCBI Taxonomy" id="94219"/>
    <lineage>
        <taxon>Eukaryota</taxon>
        <taxon>Viridiplantae</taxon>
        <taxon>Streptophyta</taxon>
        <taxon>Embryophyta</taxon>
        <taxon>Tracheophyta</taxon>
        <taxon>Spermatophyta</taxon>
        <taxon>Magnoliopsida</taxon>
        <taxon>Liliopsida</taxon>
        <taxon>Asparagales</taxon>
        <taxon>Orchidaceae</taxon>
        <taxon>Epidendroideae</taxon>
        <taxon>Malaxideae</taxon>
        <taxon>Dendrobiinae</taxon>
        <taxon>Dendrobium</taxon>
    </lineage>
</organism>
<reference evidence="1" key="1">
    <citation type="journal article" date="2022" name="Front. Genet.">
        <title>Chromosome-Scale Assembly of the Dendrobium nobile Genome Provides Insights Into the Molecular Mechanism of the Biosynthesis of the Medicinal Active Ingredient of Dendrobium.</title>
        <authorList>
            <person name="Xu Q."/>
            <person name="Niu S.-C."/>
            <person name="Li K.-L."/>
            <person name="Zheng P.-J."/>
            <person name="Zhang X.-J."/>
            <person name="Jia Y."/>
            <person name="Liu Y."/>
            <person name="Niu Y.-X."/>
            <person name="Yu L.-H."/>
            <person name="Chen D.-F."/>
            <person name="Zhang G.-Q."/>
        </authorList>
    </citation>
    <scope>NUCLEOTIDE SEQUENCE</scope>
    <source>
        <tissue evidence="1">Leaf</tissue>
    </source>
</reference>
<comment type="caution">
    <text evidence="1">The sequence shown here is derived from an EMBL/GenBank/DDBJ whole genome shotgun (WGS) entry which is preliminary data.</text>
</comment>
<proteinExistence type="predicted"/>
<keyword evidence="2" id="KW-1185">Reference proteome</keyword>
<protein>
    <submittedName>
        <fullName evidence="1">Uncharacterized protein</fullName>
    </submittedName>
</protein>
<evidence type="ECO:0000313" key="2">
    <source>
        <dbReference type="Proteomes" id="UP000829196"/>
    </source>
</evidence>
<dbReference type="Proteomes" id="UP000829196">
    <property type="component" value="Unassembled WGS sequence"/>
</dbReference>
<accession>A0A8T3C4R7</accession>
<dbReference type="EMBL" id="JAGYWB010000003">
    <property type="protein sequence ID" value="KAI0527169.1"/>
    <property type="molecule type" value="Genomic_DNA"/>
</dbReference>
<gene>
    <name evidence="1" type="ORF">KFK09_002768</name>
</gene>
<dbReference type="AlphaFoldDB" id="A0A8T3C4R7"/>
<evidence type="ECO:0000313" key="1">
    <source>
        <dbReference type="EMBL" id="KAI0527169.1"/>
    </source>
</evidence>
<sequence length="52" mass="6121">MSEFQHNLYNHMETQIDECLTHPIFEKSIIVILDHKVAATSSFFSLFLSIFF</sequence>